<evidence type="ECO:0000256" key="1">
    <source>
        <dbReference type="SAM" id="MobiDB-lite"/>
    </source>
</evidence>
<dbReference type="PhylomeDB" id="A0A0G4HRB5"/>
<organism evidence="2">
    <name type="scientific">Chromera velia CCMP2878</name>
    <dbReference type="NCBI Taxonomy" id="1169474"/>
    <lineage>
        <taxon>Eukaryota</taxon>
        <taxon>Sar</taxon>
        <taxon>Alveolata</taxon>
        <taxon>Colpodellida</taxon>
        <taxon>Chromeraceae</taxon>
        <taxon>Chromera</taxon>
    </lineage>
</organism>
<name>A0A0G4HRB5_9ALVE</name>
<protein>
    <submittedName>
        <fullName evidence="2">Uncharacterized protein</fullName>
    </submittedName>
</protein>
<evidence type="ECO:0000313" key="2">
    <source>
        <dbReference type="EMBL" id="CEM46932.1"/>
    </source>
</evidence>
<accession>A0A0G4HRB5</accession>
<feature type="compositionally biased region" description="Gly residues" evidence="1">
    <location>
        <begin position="385"/>
        <end position="396"/>
    </location>
</feature>
<sequence>MSGQWDDELGALPAIPVDREAALRMRGQAGSVQGRRKAVVVEMRDGENMQAALERVRTGLAAQVMDVYDFQGGGGVKSLLLQAIPENQMKQIEAVDKNSRLHEFTCMVARSIDANKLWHPSFQFKLDGRTPNPAYSPGLAFVREATISGAHFGCDFLDIPLKGPFRALKREIYPAGGVGQKEFEGAVEAMVNEIGGKYISFHRLVEFIFMMLPSGESGERIIRGIVKACRASSPLQFINHVTALARQWELRAQGTGSGGLPRGLTPTALLGRGTEMGVGGSTSVNLNRGSHTDVRKGSSTTMAAAAAAGGGGGHLVPPPAGPQVPIVIVGEDVAQPGADQDMPQVMGGGSITGSEGIRFAAAAATPGARPLSAKRRREQADEGDGGVNEGRNGGGAVDAKSRRTGGDRSGFVSPVNMTPRHVEQPGNVLWGLGLEPPGRGSSDRISFSNLLKEAPVFRDGEIQAVVESSKLIKIGIEGVEESVARRDLVQFLADCRVGNILDDADIQALVFGVALALWKGKGSQGSA</sequence>
<dbReference type="EMBL" id="CDMZ01003592">
    <property type="protein sequence ID" value="CEM46932.1"/>
    <property type="molecule type" value="Genomic_DNA"/>
</dbReference>
<feature type="region of interest" description="Disordered" evidence="1">
    <location>
        <begin position="364"/>
        <end position="418"/>
    </location>
</feature>
<proteinExistence type="predicted"/>
<dbReference type="VEuPathDB" id="CryptoDB:Cvel_30632"/>
<dbReference type="AlphaFoldDB" id="A0A0G4HRB5"/>
<gene>
    <name evidence="2" type="ORF">Cvel_30632</name>
</gene>
<reference evidence="2" key="1">
    <citation type="submission" date="2014-11" db="EMBL/GenBank/DDBJ databases">
        <authorList>
            <person name="Otto D Thomas"/>
            <person name="Naeem Raeece"/>
        </authorList>
    </citation>
    <scope>NUCLEOTIDE SEQUENCE</scope>
</reference>